<dbReference type="SUPFAM" id="SSF52317">
    <property type="entry name" value="Class I glutamine amidotransferase-like"/>
    <property type="match status" value="1"/>
</dbReference>
<dbReference type="InterPro" id="IPR044668">
    <property type="entry name" value="PuuD-like"/>
</dbReference>
<accession>A0A3N0AV70</accession>
<dbReference type="InterPro" id="IPR011697">
    <property type="entry name" value="Peptidase_C26"/>
</dbReference>
<proteinExistence type="predicted"/>
<sequence>MLVELGKSADMGVLEGFDTTLVAHFENGKIAGFCRIRIFDSVAYVNPIVTADEAKGQGVGSSLMEAARKTYGELRFVARGSAVPFYRSIGCEEIPWGMICPEVGADCKTCPDFAECKPLPMTMPAEQPQPASHDLCRRPIIGITTDINFDTNLCSTNHEYQSAVWAAGGIPLMVPSIEDSPEYASAMCNALDGLILSGGGDIDPTEYGQEEHHPELKDVQPQRDRFEISLVQEARKTGLPTLGICRGLQIMNVALGGTLVQHIEDTNLGEAIGAHASAENAAPSHMRLFAEHSQPKPYTSPSHLVRIKGDTKLHDIMSGRAVANNESHDFSIPVNSMHHQAIDYLSPSLTASAYCGALVEGAEDPNAAFFLGVQWHPEYMENGRPLFAALCQAALARCETRRASKR</sequence>
<dbReference type="CDD" id="cd01745">
    <property type="entry name" value="GATase1_2"/>
    <property type="match status" value="1"/>
</dbReference>
<protein>
    <recommendedName>
        <fullName evidence="1">N-acetyltransferase domain-containing protein</fullName>
    </recommendedName>
</protein>
<comment type="caution">
    <text evidence="2">The sequence shown here is derived from an EMBL/GenBank/DDBJ whole genome shotgun (WGS) entry which is preliminary data.</text>
</comment>
<keyword evidence="3" id="KW-1185">Reference proteome</keyword>
<dbReference type="Gene3D" id="3.40.50.880">
    <property type="match status" value="1"/>
</dbReference>
<dbReference type="GO" id="GO:0033969">
    <property type="term" value="F:gamma-glutamyl-gamma-aminobutyrate hydrolase activity"/>
    <property type="evidence" value="ECO:0007669"/>
    <property type="project" value="TreeGrafter"/>
</dbReference>
<evidence type="ECO:0000259" key="1">
    <source>
        <dbReference type="PROSITE" id="PS51186"/>
    </source>
</evidence>
<dbReference type="SUPFAM" id="SSF55729">
    <property type="entry name" value="Acyl-CoA N-acyltransferases (Nat)"/>
    <property type="match status" value="1"/>
</dbReference>
<dbReference type="Gene3D" id="3.40.630.30">
    <property type="match status" value="1"/>
</dbReference>
<dbReference type="PANTHER" id="PTHR43235:SF1">
    <property type="entry name" value="GLUTAMINE AMIDOTRANSFERASE PB2B2.05-RELATED"/>
    <property type="match status" value="1"/>
</dbReference>
<organism evidence="2 3">
    <name type="scientific">Slackia equolifaciens</name>
    <dbReference type="NCBI Taxonomy" id="498718"/>
    <lineage>
        <taxon>Bacteria</taxon>
        <taxon>Bacillati</taxon>
        <taxon>Actinomycetota</taxon>
        <taxon>Coriobacteriia</taxon>
        <taxon>Eggerthellales</taxon>
        <taxon>Eggerthellaceae</taxon>
        <taxon>Slackia</taxon>
    </lineage>
</organism>
<dbReference type="InterPro" id="IPR000182">
    <property type="entry name" value="GNAT_dom"/>
</dbReference>
<dbReference type="Proteomes" id="UP000269591">
    <property type="component" value="Unassembled WGS sequence"/>
</dbReference>
<dbReference type="EMBL" id="QIBX01000016">
    <property type="protein sequence ID" value="RNL38751.1"/>
    <property type="molecule type" value="Genomic_DNA"/>
</dbReference>
<reference evidence="3" key="1">
    <citation type="submission" date="2018-05" db="EMBL/GenBank/DDBJ databases">
        <title>Genome Sequencing of selected type strains of the family Eggerthellaceae.</title>
        <authorList>
            <person name="Danylec N."/>
            <person name="Stoll D.A."/>
            <person name="Doetsch A."/>
            <person name="Huch M."/>
        </authorList>
    </citation>
    <scope>NUCLEOTIDE SEQUENCE [LARGE SCALE GENOMIC DNA]</scope>
    <source>
        <strain evidence="3">DSM 24851</strain>
    </source>
</reference>
<evidence type="ECO:0000313" key="3">
    <source>
        <dbReference type="Proteomes" id="UP000269591"/>
    </source>
</evidence>
<dbReference type="CDD" id="cd04301">
    <property type="entry name" value="NAT_SF"/>
    <property type="match status" value="1"/>
</dbReference>
<dbReference type="PANTHER" id="PTHR43235">
    <property type="entry name" value="GLUTAMINE AMIDOTRANSFERASE PB2B2.05-RELATED"/>
    <property type="match status" value="1"/>
</dbReference>
<dbReference type="Pfam" id="PF07722">
    <property type="entry name" value="Peptidase_C26"/>
    <property type="match status" value="1"/>
</dbReference>
<evidence type="ECO:0000313" key="2">
    <source>
        <dbReference type="EMBL" id="RNL38751.1"/>
    </source>
</evidence>
<feature type="domain" description="N-acetyltransferase" evidence="1">
    <location>
        <begin position="1"/>
        <end position="126"/>
    </location>
</feature>
<dbReference type="PROSITE" id="PS51273">
    <property type="entry name" value="GATASE_TYPE_1"/>
    <property type="match status" value="1"/>
</dbReference>
<dbReference type="InterPro" id="IPR029062">
    <property type="entry name" value="Class_I_gatase-like"/>
</dbReference>
<dbReference type="AlphaFoldDB" id="A0A3N0AV70"/>
<dbReference type="Pfam" id="PF13508">
    <property type="entry name" value="Acetyltransf_7"/>
    <property type="match status" value="1"/>
</dbReference>
<dbReference type="GO" id="GO:0005829">
    <property type="term" value="C:cytosol"/>
    <property type="evidence" value="ECO:0007669"/>
    <property type="project" value="TreeGrafter"/>
</dbReference>
<name>A0A3N0AV70_9ACTN</name>
<dbReference type="InterPro" id="IPR016181">
    <property type="entry name" value="Acyl_CoA_acyltransferase"/>
</dbReference>
<dbReference type="GO" id="GO:0016747">
    <property type="term" value="F:acyltransferase activity, transferring groups other than amino-acyl groups"/>
    <property type="evidence" value="ECO:0007669"/>
    <property type="project" value="InterPro"/>
</dbReference>
<gene>
    <name evidence="2" type="ORF">DMP06_08455</name>
</gene>
<dbReference type="PROSITE" id="PS51186">
    <property type="entry name" value="GNAT"/>
    <property type="match status" value="1"/>
</dbReference>
<dbReference type="GO" id="GO:0006598">
    <property type="term" value="P:polyamine catabolic process"/>
    <property type="evidence" value="ECO:0007669"/>
    <property type="project" value="TreeGrafter"/>
</dbReference>